<keyword evidence="2" id="KW-0805">Transcription regulation</keyword>
<keyword evidence="4" id="KW-0804">Transcription</keyword>
<feature type="modified residue" description="4-aspartylphosphate" evidence="5">
    <location>
        <position position="59"/>
    </location>
</feature>
<keyword evidence="3" id="KW-0238">DNA-binding</keyword>
<dbReference type="CDD" id="cd17535">
    <property type="entry name" value="REC_NarL-like"/>
    <property type="match status" value="1"/>
</dbReference>
<dbReference type="PROSITE" id="PS00622">
    <property type="entry name" value="HTH_LUXR_1"/>
    <property type="match status" value="1"/>
</dbReference>
<evidence type="ECO:0000256" key="1">
    <source>
        <dbReference type="ARBA" id="ARBA00022553"/>
    </source>
</evidence>
<dbReference type="CDD" id="cd06170">
    <property type="entry name" value="LuxR_C_like"/>
    <property type="match status" value="1"/>
</dbReference>
<dbReference type="InterPro" id="IPR039420">
    <property type="entry name" value="WalR-like"/>
</dbReference>
<dbReference type="SMART" id="SM00448">
    <property type="entry name" value="REC"/>
    <property type="match status" value="1"/>
</dbReference>
<dbReference type="Proteomes" id="UP001164459">
    <property type="component" value="Chromosome"/>
</dbReference>
<dbReference type="InterPro" id="IPR058245">
    <property type="entry name" value="NreC/VraR/RcsB-like_REC"/>
</dbReference>
<dbReference type="InterPro" id="IPR011006">
    <property type="entry name" value="CheY-like_superfamily"/>
</dbReference>
<dbReference type="RefSeq" id="WP_269035669.1">
    <property type="nucleotide sequence ID" value="NZ_CP114040.1"/>
</dbReference>
<gene>
    <name evidence="8" type="ORF">O0S08_44920</name>
</gene>
<evidence type="ECO:0000256" key="2">
    <source>
        <dbReference type="ARBA" id="ARBA00023015"/>
    </source>
</evidence>
<proteinExistence type="predicted"/>
<protein>
    <submittedName>
        <fullName evidence="8">Response regulator transcription factor</fullName>
    </submittedName>
</protein>
<dbReference type="SUPFAM" id="SSF46894">
    <property type="entry name" value="C-terminal effector domain of the bipartite response regulators"/>
    <property type="match status" value="1"/>
</dbReference>
<reference evidence="8" key="1">
    <citation type="submission" date="2022-11" db="EMBL/GenBank/DDBJ databases">
        <title>Minimal conservation of predation-associated metabolite biosynthetic gene clusters underscores biosynthetic potential of Myxococcota including descriptions for ten novel species: Archangium lansinium sp. nov., Myxococcus landrumus sp. nov., Nannocystis bai.</title>
        <authorList>
            <person name="Ahearne A."/>
            <person name="Stevens C."/>
            <person name="Dowd S."/>
        </authorList>
    </citation>
    <scope>NUCLEOTIDE SEQUENCE</scope>
    <source>
        <strain evidence="8">Fl3</strain>
    </source>
</reference>
<keyword evidence="9" id="KW-1185">Reference proteome</keyword>
<dbReference type="InterPro" id="IPR001789">
    <property type="entry name" value="Sig_transdc_resp-reg_receiver"/>
</dbReference>
<feature type="domain" description="Response regulatory" evidence="7">
    <location>
        <begin position="8"/>
        <end position="124"/>
    </location>
</feature>
<dbReference type="InterPro" id="IPR016032">
    <property type="entry name" value="Sig_transdc_resp-reg_C-effctor"/>
</dbReference>
<dbReference type="EMBL" id="CP114040">
    <property type="protein sequence ID" value="WAS93340.1"/>
    <property type="molecule type" value="Genomic_DNA"/>
</dbReference>
<evidence type="ECO:0000313" key="8">
    <source>
        <dbReference type="EMBL" id="WAS93340.1"/>
    </source>
</evidence>
<evidence type="ECO:0000259" key="7">
    <source>
        <dbReference type="PROSITE" id="PS50110"/>
    </source>
</evidence>
<evidence type="ECO:0000259" key="6">
    <source>
        <dbReference type="PROSITE" id="PS50043"/>
    </source>
</evidence>
<dbReference type="Pfam" id="PF00196">
    <property type="entry name" value="GerE"/>
    <property type="match status" value="1"/>
</dbReference>
<name>A0ABY7H2K3_9BACT</name>
<evidence type="ECO:0000256" key="5">
    <source>
        <dbReference type="PROSITE-ProRule" id="PRU00169"/>
    </source>
</evidence>
<evidence type="ECO:0000256" key="3">
    <source>
        <dbReference type="ARBA" id="ARBA00023125"/>
    </source>
</evidence>
<dbReference type="PANTHER" id="PTHR43214:SF41">
    <property type="entry name" value="NITRATE_NITRITE RESPONSE REGULATOR PROTEIN NARP"/>
    <property type="match status" value="1"/>
</dbReference>
<sequence length="217" mass="23319">MEQKQVVRLVIADDHAIVREGIRMLLSEQADIDVVADVADGRAALEAVARLRPDVVLMDLGMPGMNGIDATRAICRDFPGTQVLVLSMYSGEEYVRPAIRAGASGYLLKGTAFSELQAAIAAVARGGAFFSPAIAKLVLVDSRRRESHPADALTNRESEILRLVAQGQSSNQIARDLGLSMKTVEGHRGRIMAKLDVHHLAGLVRYAVRAGLVSPDP</sequence>
<organism evidence="8 9">
    <name type="scientific">Nannocystis punicea</name>
    <dbReference type="NCBI Taxonomy" id="2995304"/>
    <lineage>
        <taxon>Bacteria</taxon>
        <taxon>Pseudomonadati</taxon>
        <taxon>Myxococcota</taxon>
        <taxon>Polyangia</taxon>
        <taxon>Nannocystales</taxon>
        <taxon>Nannocystaceae</taxon>
        <taxon>Nannocystis</taxon>
    </lineage>
</organism>
<evidence type="ECO:0000256" key="4">
    <source>
        <dbReference type="ARBA" id="ARBA00023163"/>
    </source>
</evidence>
<dbReference type="Pfam" id="PF00072">
    <property type="entry name" value="Response_reg"/>
    <property type="match status" value="1"/>
</dbReference>
<dbReference type="SMART" id="SM00421">
    <property type="entry name" value="HTH_LUXR"/>
    <property type="match status" value="1"/>
</dbReference>
<dbReference type="PANTHER" id="PTHR43214">
    <property type="entry name" value="TWO-COMPONENT RESPONSE REGULATOR"/>
    <property type="match status" value="1"/>
</dbReference>
<accession>A0ABY7H2K3</accession>
<dbReference type="PROSITE" id="PS50110">
    <property type="entry name" value="RESPONSE_REGULATORY"/>
    <property type="match status" value="1"/>
</dbReference>
<dbReference type="Gene3D" id="3.40.50.2300">
    <property type="match status" value="1"/>
</dbReference>
<evidence type="ECO:0000313" key="9">
    <source>
        <dbReference type="Proteomes" id="UP001164459"/>
    </source>
</evidence>
<dbReference type="PRINTS" id="PR00038">
    <property type="entry name" value="HTHLUXR"/>
</dbReference>
<feature type="domain" description="HTH luxR-type" evidence="6">
    <location>
        <begin position="146"/>
        <end position="211"/>
    </location>
</feature>
<dbReference type="SUPFAM" id="SSF52172">
    <property type="entry name" value="CheY-like"/>
    <property type="match status" value="1"/>
</dbReference>
<dbReference type="InterPro" id="IPR000792">
    <property type="entry name" value="Tscrpt_reg_LuxR_C"/>
</dbReference>
<keyword evidence="1 5" id="KW-0597">Phosphoprotein</keyword>
<dbReference type="PROSITE" id="PS50043">
    <property type="entry name" value="HTH_LUXR_2"/>
    <property type="match status" value="1"/>
</dbReference>